<gene>
    <name evidence="1" type="ORF">HLH34_02715</name>
</gene>
<organism evidence="1 2">
    <name type="scientific">Gluconacetobacter azotocaptans</name>
    <dbReference type="NCBI Taxonomy" id="142834"/>
    <lineage>
        <taxon>Bacteria</taxon>
        <taxon>Pseudomonadati</taxon>
        <taxon>Pseudomonadota</taxon>
        <taxon>Alphaproteobacteria</taxon>
        <taxon>Acetobacterales</taxon>
        <taxon>Acetobacteraceae</taxon>
        <taxon>Gluconacetobacter</taxon>
    </lineage>
</organism>
<reference evidence="1 2" key="1">
    <citation type="submission" date="2020-04" db="EMBL/GenBank/DDBJ databases">
        <title>Description of novel Gluconacetobacter.</title>
        <authorList>
            <person name="Sombolestani A."/>
        </authorList>
    </citation>
    <scope>NUCLEOTIDE SEQUENCE [LARGE SCALE GENOMIC DNA]</scope>
    <source>
        <strain evidence="1 2">LMG 21311</strain>
    </source>
</reference>
<keyword evidence="2" id="KW-1185">Reference proteome</keyword>
<protein>
    <submittedName>
        <fullName evidence="1">Uncharacterized protein</fullName>
    </submittedName>
</protein>
<evidence type="ECO:0000313" key="2">
    <source>
        <dbReference type="Proteomes" id="UP000555756"/>
    </source>
</evidence>
<accession>A0A7W4JQ45</accession>
<dbReference type="RefSeq" id="WP_183118072.1">
    <property type="nucleotide sequence ID" value="NZ_JABEQF010000002.1"/>
</dbReference>
<proteinExistence type="predicted"/>
<sequence>MASVTAAVAVPAVGMAGLRRLVAILHGGGGYISGRGARMAVPPALLCGGRRLFPILGEFAGMMSRLARTMAALGHAVDQIIGKIKKKTSHDRNPSPFRGAFRPSMGRIESVRRISIRGVGFLMRGGMKKIVKMKDITINDHNYPFETAGCRGGRSMGGKFPDFVFHVFVKRPLLPAISG</sequence>
<comment type="caution">
    <text evidence="1">The sequence shown here is derived from an EMBL/GenBank/DDBJ whole genome shotgun (WGS) entry which is preliminary data.</text>
</comment>
<dbReference type="Proteomes" id="UP000555756">
    <property type="component" value="Unassembled WGS sequence"/>
</dbReference>
<evidence type="ECO:0000313" key="1">
    <source>
        <dbReference type="EMBL" id="MBB2188875.1"/>
    </source>
</evidence>
<name>A0A7W4JQ45_9PROT</name>
<dbReference type="AlphaFoldDB" id="A0A7W4JQ45"/>
<dbReference type="EMBL" id="JABEQF010000002">
    <property type="protein sequence ID" value="MBB2188875.1"/>
    <property type="molecule type" value="Genomic_DNA"/>
</dbReference>